<comment type="caution">
    <text evidence="1">The sequence shown here is derived from an EMBL/GenBank/DDBJ whole genome shotgun (WGS) entry which is preliminary data.</text>
</comment>
<sequence length="672" mass="79489">MFKVDIIGRVDKMRITKNDILLPLYEAIVNSFQSIEELNEINDDKQIAINILRDMRQEPLENKDKEENYPIIGFIIRDNGIGFNDKNYDSFLTSDSTYKKQKGGKGIGRFTWLKTFTDISVRSVYVDKNNKRKIRSFSFVLDSDPIKNLKDEYTQDELFTEVRLENMKDEYSSKLPKTKDKIGMKIIEHCLAYFIQKNSPRVIIQDNFGMIDLKKKFKESLSINMEEENFEVKNNKFHIYHIKLFESDDNKNRVHYCANSREVKTEPLNELIPDLNGKINDGDRDFVYSAYVSGKLFDNIVNDERTNFNYSLLEANLLNKYEITKKDIETEVVSTISNHLKQYLDPIKKEKREYIEAYIKRERPEYRPLLKHKQKEISNIKRNIKKEDLDLELFKIQQKFKYEVKKQGEEFLSKNKVKNIKNIDEYKRKYEEYVEKENELGKSTLAEYIIHRKIVIDLLEKSLNINADRKYVLESYIHNLIFPMKTISDDIDYENHNLWLIDERLAYHYYLASDIKMKDIENISVNTDDRADILVIDNAVALSDEDSKPYNALTIIEFKRPMRDDYTDEENPINQVLKYTRNIRKGNAKDKNGRNIIIAENSPFYLYIIADITPNLVEQAENATLTKTPDGMGFFGYNDSKNLNAYIEIISYEKLLEDAKKRNRILFDKLFK</sequence>
<dbReference type="Proteomes" id="UP001165422">
    <property type="component" value="Unassembled WGS sequence"/>
</dbReference>
<proteinExistence type="predicted"/>
<evidence type="ECO:0000313" key="2">
    <source>
        <dbReference type="Proteomes" id="UP001165422"/>
    </source>
</evidence>
<accession>A0ABS8NAG1</accession>
<protein>
    <submittedName>
        <fullName evidence="1">ATP-binding protein</fullName>
    </submittedName>
</protein>
<organism evidence="1 2">
    <name type="scientific">Clostridium aromativorans</name>
    <dbReference type="NCBI Taxonomy" id="2836848"/>
    <lineage>
        <taxon>Bacteria</taxon>
        <taxon>Bacillati</taxon>
        <taxon>Bacillota</taxon>
        <taxon>Clostridia</taxon>
        <taxon>Eubacteriales</taxon>
        <taxon>Clostridiaceae</taxon>
        <taxon>Clostridium</taxon>
    </lineage>
</organism>
<dbReference type="SUPFAM" id="SSF55874">
    <property type="entry name" value="ATPase domain of HSP90 chaperone/DNA topoisomerase II/histidine kinase"/>
    <property type="match status" value="1"/>
</dbReference>
<dbReference type="GO" id="GO:0005524">
    <property type="term" value="F:ATP binding"/>
    <property type="evidence" value="ECO:0007669"/>
    <property type="project" value="UniProtKB-KW"/>
</dbReference>
<dbReference type="EMBL" id="JAJJPB010000052">
    <property type="protein sequence ID" value="MCC9296807.1"/>
    <property type="molecule type" value="Genomic_DNA"/>
</dbReference>
<keyword evidence="1" id="KW-0547">Nucleotide-binding</keyword>
<keyword evidence="1" id="KW-0067">ATP-binding</keyword>
<gene>
    <name evidence="1" type="ORF">LN736_18390</name>
</gene>
<name>A0ABS8NAG1_9CLOT</name>
<dbReference type="RefSeq" id="WP_150358684.1">
    <property type="nucleotide sequence ID" value="NZ_JAJJPB010000052.1"/>
</dbReference>
<reference evidence="1" key="1">
    <citation type="submission" date="2021-11" db="EMBL/GenBank/DDBJ databases">
        <authorList>
            <person name="Qingchun L."/>
            <person name="Dong Z."/>
            <person name="Zongwei Q."/>
            <person name="Jia Z."/>
            <person name="Duotao L."/>
        </authorList>
    </citation>
    <scope>NUCLEOTIDE SEQUENCE</scope>
    <source>
        <strain evidence="1">WLY-B-L2</strain>
    </source>
</reference>
<dbReference type="InterPro" id="IPR036890">
    <property type="entry name" value="HATPase_C_sf"/>
</dbReference>
<evidence type="ECO:0000313" key="1">
    <source>
        <dbReference type="EMBL" id="MCC9296807.1"/>
    </source>
</evidence>
<keyword evidence="2" id="KW-1185">Reference proteome</keyword>